<reference evidence="1 2" key="1">
    <citation type="journal article" date="2021" name="Nat. Commun.">
        <title>Genetic determinants of endophytism in the Arabidopsis root mycobiome.</title>
        <authorList>
            <person name="Mesny F."/>
            <person name="Miyauchi S."/>
            <person name="Thiergart T."/>
            <person name="Pickel B."/>
            <person name="Atanasova L."/>
            <person name="Karlsson M."/>
            <person name="Huettel B."/>
            <person name="Barry K.W."/>
            <person name="Haridas S."/>
            <person name="Chen C."/>
            <person name="Bauer D."/>
            <person name="Andreopoulos W."/>
            <person name="Pangilinan J."/>
            <person name="LaButti K."/>
            <person name="Riley R."/>
            <person name="Lipzen A."/>
            <person name="Clum A."/>
            <person name="Drula E."/>
            <person name="Henrissat B."/>
            <person name="Kohler A."/>
            <person name="Grigoriev I.V."/>
            <person name="Martin F.M."/>
            <person name="Hacquard S."/>
        </authorList>
    </citation>
    <scope>NUCLEOTIDE SEQUENCE [LARGE SCALE GENOMIC DNA]</scope>
    <source>
        <strain evidence="1 2">MPI-SDFR-AT-0080</strain>
    </source>
</reference>
<dbReference type="Proteomes" id="UP000774617">
    <property type="component" value="Unassembled WGS sequence"/>
</dbReference>
<sequence>MFTARMLWIQPQQRGARGGGVELLPIADRPRVGPQRVSGVVVQICGGVDSTFSRLHQNAHSPSPSLRSAGPGGSLLNAGELRQSANLPFVRAWPTTCSTSTLSSSISRGLFAPSHLLGNACIFGFASRQRQPLRKTTRGLNVLSDFRFMPVSDGLQLRPITAVWSITGLPYRFSDGPLMIPLISPANGFVIGGSFFPSPFPLSCTGMRDVRGDYGARTPGLSPQFERQP</sequence>
<protein>
    <submittedName>
        <fullName evidence="1">Uncharacterized protein</fullName>
    </submittedName>
</protein>
<dbReference type="EMBL" id="JAGTJR010000017">
    <property type="protein sequence ID" value="KAH7046639.1"/>
    <property type="molecule type" value="Genomic_DNA"/>
</dbReference>
<keyword evidence="2" id="KW-1185">Reference proteome</keyword>
<comment type="caution">
    <text evidence="1">The sequence shown here is derived from an EMBL/GenBank/DDBJ whole genome shotgun (WGS) entry which is preliminary data.</text>
</comment>
<name>A0ABQ8G6V4_9PEZI</name>
<evidence type="ECO:0000313" key="2">
    <source>
        <dbReference type="Proteomes" id="UP000774617"/>
    </source>
</evidence>
<accession>A0ABQ8G6V4</accession>
<evidence type="ECO:0000313" key="1">
    <source>
        <dbReference type="EMBL" id="KAH7046639.1"/>
    </source>
</evidence>
<organism evidence="1 2">
    <name type="scientific">Macrophomina phaseolina</name>
    <dbReference type="NCBI Taxonomy" id="35725"/>
    <lineage>
        <taxon>Eukaryota</taxon>
        <taxon>Fungi</taxon>
        <taxon>Dikarya</taxon>
        <taxon>Ascomycota</taxon>
        <taxon>Pezizomycotina</taxon>
        <taxon>Dothideomycetes</taxon>
        <taxon>Dothideomycetes incertae sedis</taxon>
        <taxon>Botryosphaeriales</taxon>
        <taxon>Botryosphaeriaceae</taxon>
        <taxon>Macrophomina</taxon>
    </lineage>
</organism>
<gene>
    <name evidence="1" type="ORF">B0J12DRAFT_134053</name>
</gene>
<proteinExistence type="predicted"/>